<protein>
    <submittedName>
        <fullName evidence="2">Uncharacterized protein</fullName>
    </submittedName>
</protein>
<keyword evidence="1" id="KW-0812">Transmembrane</keyword>
<feature type="transmembrane region" description="Helical" evidence="1">
    <location>
        <begin position="34"/>
        <end position="52"/>
    </location>
</feature>
<feature type="transmembrane region" description="Helical" evidence="1">
    <location>
        <begin position="6"/>
        <end position="22"/>
    </location>
</feature>
<keyword evidence="1" id="KW-1133">Transmembrane helix</keyword>
<dbReference type="EMBL" id="CP073581">
    <property type="protein sequence ID" value="QUJ76401.1"/>
    <property type="molecule type" value="Genomic_DNA"/>
</dbReference>
<keyword evidence="3" id="KW-1185">Reference proteome</keyword>
<proteinExistence type="predicted"/>
<reference evidence="2" key="1">
    <citation type="submission" date="2021-04" db="EMBL/GenBank/DDBJ databases">
        <title>Complete genome sequence for Sulfitobacter sp. strain JK7-1.</title>
        <authorList>
            <person name="Park S.-J."/>
        </authorList>
    </citation>
    <scope>NUCLEOTIDE SEQUENCE</scope>
    <source>
        <strain evidence="2">JK7-1</strain>
    </source>
</reference>
<evidence type="ECO:0000256" key="1">
    <source>
        <dbReference type="SAM" id="Phobius"/>
    </source>
</evidence>
<evidence type="ECO:0000313" key="3">
    <source>
        <dbReference type="Proteomes" id="UP000683291"/>
    </source>
</evidence>
<sequence>MTYIVLFALVFIGGPLAFRALTASGPSPRAFRRLALFTALCAATGLTLRYGMAELWGQNLLVTGAGMAFIWGGWIGVLAYGAQALRRVDPGLRMRRWTAVMGAVGTTVPWFGLASASMIAG</sequence>
<feature type="transmembrane region" description="Helical" evidence="1">
    <location>
        <begin position="97"/>
        <end position="120"/>
    </location>
</feature>
<dbReference type="RefSeq" id="WP_212704599.1">
    <property type="nucleotide sequence ID" value="NZ_CP073581.1"/>
</dbReference>
<gene>
    <name evidence="2" type="ORF">KDD17_16190</name>
</gene>
<keyword evidence="1" id="KW-0472">Membrane</keyword>
<organism evidence="2 3">
    <name type="scientific">Sulfitobacter albidus</name>
    <dbReference type="NCBI Taxonomy" id="2829501"/>
    <lineage>
        <taxon>Bacteria</taxon>
        <taxon>Pseudomonadati</taxon>
        <taxon>Pseudomonadota</taxon>
        <taxon>Alphaproteobacteria</taxon>
        <taxon>Rhodobacterales</taxon>
        <taxon>Roseobacteraceae</taxon>
        <taxon>Sulfitobacter</taxon>
    </lineage>
</organism>
<dbReference type="AlphaFoldDB" id="A0A975PMG6"/>
<dbReference type="KEGG" id="sual:KDD17_16190"/>
<evidence type="ECO:0000313" key="2">
    <source>
        <dbReference type="EMBL" id="QUJ76401.1"/>
    </source>
</evidence>
<accession>A0A975PMG6</accession>
<feature type="transmembrane region" description="Helical" evidence="1">
    <location>
        <begin position="64"/>
        <end position="85"/>
    </location>
</feature>
<name>A0A975PMG6_9RHOB</name>
<dbReference type="Proteomes" id="UP000683291">
    <property type="component" value="Chromosome 1"/>
</dbReference>